<name>A0A2P2BZV8_9ZZZZ</name>
<protein>
    <recommendedName>
        <fullName evidence="2">PKD domain-containing protein</fullName>
    </recommendedName>
</protein>
<sequence length="269" mass="29205">MRIAATFACLLLLAGACQPAFGVEDDGPFHCQSGADLNDAAASCTGSESETVAMFATPGTHTYRIQIECDSLATDTGCRGSRRCDTAPNGRWYTVFRDDLEYARVCLSPNIAEDLGAITPAMVAREFQHLDWPSATLTIAPPDARTLINLPAVFSTTRATPQVRTITLLGQQVTIEATPTTWTWHPGNDETSWHTDHPGQPWTPGTDVDSLNTHTYLHPGMFDVSVDVTFTGRYRINNQGWQDIPLTLTVTGPSTPLEVLEARGQLTGP</sequence>
<organism evidence="1">
    <name type="scientific">metagenome</name>
    <dbReference type="NCBI Taxonomy" id="256318"/>
    <lineage>
        <taxon>unclassified sequences</taxon>
        <taxon>metagenomes</taxon>
    </lineage>
</organism>
<proteinExistence type="predicted"/>
<dbReference type="AlphaFoldDB" id="A0A2P2BZV8"/>
<gene>
    <name evidence="1" type="ORF">NOCA2240043</name>
</gene>
<accession>A0A2P2BZV8</accession>
<reference evidence="1" key="1">
    <citation type="submission" date="2015-08" db="EMBL/GenBank/DDBJ databases">
        <authorList>
            <person name="Babu N.S."/>
            <person name="Beckwith C.J."/>
            <person name="Beseler K.G."/>
            <person name="Brison A."/>
            <person name="Carone J.V."/>
            <person name="Caskin T.P."/>
            <person name="Diamond M."/>
            <person name="Durham M.E."/>
            <person name="Foxe J.M."/>
            <person name="Go M."/>
            <person name="Henderson B.A."/>
            <person name="Jones I.B."/>
            <person name="McGettigan J.A."/>
            <person name="Micheletti S.J."/>
            <person name="Nasrallah M.E."/>
            <person name="Ortiz D."/>
            <person name="Piller C.R."/>
            <person name="Privatt S.R."/>
            <person name="Schneider S.L."/>
            <person name="Sharp S."/>
            <person name="Smith T.C."/>
            <person name="Stanton J.D."/>
            <person name="Ullery H.E."/>
            <person name="Wilson R.J."/>
            <person name="Serrano M.G."/>
            <person name="Buck G."/>
            <person name="Lee V."/>
            <person name="Wang Y."/>
            <person name="Carvalho R."/>
            <person name="Voegtly L."/>
            <person name="Shi R."/>
            <person name="Duckworth R."/>
            <person name="Johnson A."/>
            <person name="Loviza R."/>
            <person name="Walstead R."/>
            <person name="Shah Z."/>
            <person name="Kiflezghi M."/>
            <person name="Wade K."/>
            <person name="Ball S.L."/>
            <person name="Bradley K.W."/>
            <person name="Asai D.J."/>
            <person name="Bowman C.A."/>
            <person name="Russell D.A."/>
            <person name="Pope W.H."/>
            <person name="Jacobs-Sera D."/>
            <person name="Hendrix R.W."/>
            <person name="Hatfull G.F."/>
        </authorList>
    </citation>
    <scope>NUCLEOTIDE SEQUENCE</scope>
</reference>
<dbReference type="PROSITE" id="PS51257">
    <property type="entry name" value="PROKAR_LIPOPROTEIN"/>
    <property type="match status" value="1"/>
</dbReference>
<evidence type="ECO:0008006" key="2">
    <source>
        <dbReference type="Google" id="ProtNLM"/>
    </source>
</evidence>
<dbReference type="EMBL" id="CZKA01000017">
    <property type="protein sequence ID" value="CUR55271.1"/>
    <property type="molecule type" value="Genomic_DNA"/>
</dbReference>
<evidence type="ECO:0000313" key="1">
    <source>
        <dbReference type="EMBL" id="CUR55271.1"/>
    </source>
</evidence>